<evidence type="ECO:0000256" key="2">
    <source>
        <dbReference type="ARBA" id="ARBA00022679"/>
    </source>
</evidence>
<evidence type="ECO:0000313" key="6">
    <source>
        <dbReference type="Proteomes" id="UP000242930"/>
    </source>
</evidence>
<keyword evidence="2" id="KW-0808">Transferase</keyword>
<name>A0A1H6WWE5_9PSED</name>
<keyword evidence="3" id="KW-0548">Nucleotidyltransferase</keyword>
<evidence type="ECO:0000256" key="3">
    <source>
        <dbReference type="ARBA" id="ARBA00022695"/>
    </source>
</evidence>
<dbReference type="InterPro" id="IPR042087">
    <property type="entry name" value="DNA_pol_B_thumb"/>
</dbReference>
<proteinExistence type="predicted"/>
<keyword evidence="6" id="KW-1185">Reference proteome</keyword>
<dbReference type="AlphaFoldDB" id="A0A1H6WWE5"/>
<evidence type="ECO:0000313" key="5">
    <source>
        <dbReference type="EMBL" id="SEJ16802.1"/>
    </source>
</evidence>
<evidence type="ECO:0000256" key="1">
    <source>
        <dbReference type="ARBA" id="ARBA00012417"/>
    </source>
</evidence>
<dbReference type="STRING" id="915471.SAMN05216201_105135"/>
<keyword evidence="4" id="KW-0239">DNA-directed DNA polymerase</keyword>
<organism evidence="5 6">
    <name type="scientific">Pseudomonas linyingensis</name>
    <dbReference type="NCBI Taxonomy" id="915471"/>
    <lineage>
        <taxon>Bacteria</taxon>
        <taxon>Pseudomonadati</taxon>
        <taxon>Pseudomonadota</taxon>
        <taxon>Gammaproteobacteria</taxon>
        <taxon>Pseudomonadales</taxon>
        <taxon>Pseudomonadaceae</taxon>
        <taxon>Pseudomonas</taxon>
    </lineage>
</organism>
<gene>
    <name evidence="5" type="ORF">SAMN05216201_105135</name>
</gene>
<evidence type="ECO:0000256" key="4">
    <source>
        <dbReference type="ARBA" id="ARBA00022932"/>
    </source>
</evidence>
<accession>A0A1H6WWE5</accession>
<dbReference type="GO" id="GO:0003887">
    <property type="term" value="F:DNA-directed DNA polymerase activity"/>
    <property type="evidence" value="ECO:0007669"/>
    <property type="project" value="UniProtKB-KW"/>
</dbReference>
<sequence>MVTLVGPEPLENRQSPIDYDHDVTRQLKPVADAILPFVHSDFQRLLDGQMQLF</sequence>
<dbReference type="EMBL" id="FNZE01000005">
    <property type="protein sequence ID" value="SEJ16802.1"/>
    <property type="molecule type" value="Genomic_DNA"/>
</dbReference>
<dbReference type="EC" id="2.7.7.7" evidence="1"/>
<reference evidence="6" key="1">
    <citation type="submission" date="2016-10" db="EMBL/GenBank/DDBJ databases">
        <authorList>
            <person name="Varghese N."/>
            <person name="Submissions S."/>
        </authorList>
    </citation>
    <scope>NUCLEOTIDE SEQUENCE [LARGE SCALE GENOMIC DNA]</scope>
    <source>
        <strain evidence="6">LMG 25967</strain>
    </source>
</reference>
<dbReference type="Gene3D" id="1.10.132.60">
    <property type="entry name" value="DNA polymerase family B, C-terminal domain"/>
    <property type="match status" value="1"/>
</dbReference>
<dbReference type="Proteomes" id="UP000242930">
    <property type="component" value="Unassembled WGS sequence"/>
</dbReference>
<protein>
    <recommendedName>
        <fullName evidence="1">DNA-directed DNA polymerase</fullName>
        <ecNumber evidence="1">2.7.7.7</ecNumber>
    </recommendedName>
</protein>